<dbReference type="Proteomes" id="UP000704712">
    <property type="component" value="Unassembled WGS sequence"/>
</dbReference>
<organism evidence="2 3">
    <name type="scientific">Phytophthora infestans</name>
    <name type="common">Potato late blight agent</name>
    <name type="synonym">Botrytis infestans</name>
    <dbReference type="NCBI Taxonomy" id="4787"/>
    <lineage>
        <taxon>Eukaryota</taxon>
        <taxon>Sar</taxon>
        <taxon>Stramenopiles</taxon>
        <taxon>Oomycota</taxon>
        <taxon>Peronosporomycetes</taxon>
        <taxon>Peronosporales</taxon>
        <taxon>Peronosporaceae</taxon>
        <taxon>Phytophthora</taxon>
    </lineage>
</organism>
<sequence>MDSMDGPDKVLVVETAATASSVPPGEPSDVVHVQKAPVSTMETAARPTARRRQSKLEEARTTHEVTEATGPLTRTARRRLEAERATATAPQDQGSVAVAEYEETKDENAKDVTETNKATDDDGTGTRGGSLNGGVYGSTCRLSKENCREGQWRVEAEGPGKMANSSGSKRNDDGGVVAGGTQGWRRRSGSGHVGSDGRAR</sequence>
<evidence type="ECO:0000313" key="3">
    <source>
        <dbReference type="Proteomes" id="UP000704712"/>
    </source>
</evidence>
<reference evidence="2" key="1">
    <citation type="submission" date="2020-03" db="EMBL/GenBank/DDBJ databases">
        <title>Hybrid Assembly of Korean Phytophthora infestans isolates.</title>
        <authorList>
            <person name="Prokchorchik M."/>
            <person name="Lee Y."/>
            <person name="Seo J."/>
            <person name="Cho J.-H."/>
            <person name="Park Y.-E."/>
            <person name="Jang D.-C."/>
            <person name="Im J.-S."/>
            <person name="Choi J.-G."/>
            <person name="Park H.-J."/>
            <person name="Lee G.-B."/>
            <person name="Lee Y.-G."/>
            <person name="Hong S.-Y."/>
            <person name="Cho K."/>
            <person name="Sohn K.H."/>
        </authorList>
    </citation>
    <scope>NUCLEOTIDE SEQUENCE</scope>
    <source>
        <strain evidence="2">KR_2_A2</strain>
    </source>
</reference>
<protein>
    <submittedName>
        <fullName evidence="2">Uncharacterized protein</fullName>
    </submittedName>
</protein>
<name>A0A8S9UCP5_PHYIN</name>
<evidence type="ECO:0000313" key="2">
    <source>
        <dbReference type="EMBL" id="KAF4137252.1"/>
    </source>
</evidence>
<dbReference type="AlphaFoldDB" id="A0A8S9UCP5"/>
<feature type="region of interest" description="Disordered" evidence="1">
    <location>
        <begin position="17"/>
        <end position="200"/>
    </location>
</feature>
<feature type="compositionally biased region" description="Basic and acidic residues" evidence="1">
    <location>
        <begin position="142"/>
        <end position="158"/>
    </location>
</feature>
<comment type="caution">
    <text evidence="2">The sequence shown here is derived from an EMBL/GenBank/DDBJ whole genome shotgun (WGS) entry which is preliminary data.</text>
</comment>
<gene>
    <name evidence="2" type="ORF">GN958_ATG13559</name>
</gene>
<feature type="compositionally biased region" description="Basic and acidic residues" evidence="1">
    <location>
        <begin position="54"/>
        <end position="66"/>
    </location>
</feature>
<proteinExistence type="predicted"/>
<feature type="compositionally biased region" description="Basic and acidic residues" evidence="1">
    <location>
        <begin position="106"/>
        <end position="120"/>
    </location>
</feature>
<evidence type="ECO:0000256" key="1">
    <source>
        <dbReference type="SAM" id="MobiDB-lite"/>
    </source>
</evidence>
<feature type="compositionally biased region" description="Gly residues" evidence="1">
    <location>
        <begin position="125"/>
        <end position="136"/>
    </location>
</feature>
<dbReference type="EMBL" id="JAACNO010001844">
    <property type="protein sequence ID" value="KAF4137252.1"/>
    <property type="molecule type" value="Genomic_DNA"/>
</dbReference>
<accession>A0A8S9UCP5</accession>